<evidence type="ECO:0008006" key="3">
    <source>
        <dbReference type="Google" id="ProtNLM"/>
    </source>
</evidence>
<evidence type="ECO:0000313" key="2">
    <source>
        <dbReference type="Proteomes" id="UP001501444"/>
    </source>
</evidence>
<reference evidence="1 2" key="1">
    <citation type="journal article" date="2019" name="Int. J. Syst. Evol. Microbiol.">
        <title>The Global Catalogue of Microorganisms (GCM) 10K type strain sequencing project: providing services to taxonomists for standard genome sequencing and annotation.</title>
        <authorList>
            <consortium name="The Broad Institute Genomics Platform"/>
            <consortium name="The Broad Institute Genome Sequencing Center for Infectious Disease"/>
            <person name="Wu L."/>
            <person name="Ma J."/>
        </authorList>
    </citation>
    <scope>NUCLEOTIDE SEQUENCE [LARGE SCALE GENOMIC DNA]</scope>
    <source>
        <strain evidence="1 2">JCM 3272</strain>
    </source>
</reference>
<sequence>MQVISAAHPEWIVPFTGLRPAQSRRLVRLVAERGGNAIADGRPGRQWTLPLADRLLPVIAYGRTNLTMRHLGPLSGVSHRLAGPG</sequence>
<proteinExistence type="predicted"/>
<dbReference type="Proteomes" id="UP001501444">
    <property type="component" value="Unassembled WGS sequence"/>
</dbReference>
<keyword evidence="2" id="KW-1185">Reference proteome</keyword>
<organism evidence="1 2">
    <name type="scientific">Dactylosporangium salmoneum</name>
    <dbReference type="NCBI Taxonomy" id="53361"/>
    <lineage>
        <taxon>Bacteria</taxon>
        <taxon>Bacillati</taxon>
        <taxon>Actinomycetota</taxon>
        <taxon>Actinomycetes</taxon>
        <taxon>Micromonosporales</taxon>
        <taxon>Micromonosporaceae</taxon>
        <taxon>Dactylosporangium</taxon>
    </lineage>
</organism>
<protein>
    <recommendedName>
        <fullName evidence="3">Transposase</fullName>
    </recommendedName>
</protein>
<comment type="caution">
    <text evidence="1">The sequence shown here is derived from an EMBL/GenBank/DDBJ whole genome shotgun (WGS) entry which is preliminary data.</text>
</comment>
<accession>A0ABN3I4A2</accession>
<evidence type="ECO:0000313" key="1">
    <source>
        <dbReference type="EMBL" id="GAA2394447.1"/>
    </source>
</evidence>
<gene>
    <name evidence="1" type="ORF">GCM10010170_108420</name>
</gene>
<dbReference type="EMBL" id="BAAARV010000138">
    <property type="protein sequence ID" value="GAA2394447.1"/>
    <property type="molecule type" value="Genomic_DNA"/>
</dbReference>
<name>A0ABN3I4A2_9ACTN</name>